<keyword evidence="7" id="KW-1185">Reference proteome</keyword>
<evidence type="ECO:0000256" key="1">
    <source>
        <dbReference type="ARBA" id="ARBA00004141"/>
    </source>
</evidence>
<feature type="transmembrane region" description="Helical" evidence="5">
    <location>
        <begin position="62"/>
        <end position="83"/>
    </location>
</feature>
<dbReference type="OrthoDB" id="10352982at2759"/>
<dbReference type="EMBL" id="CAKKLH010000263">
    <property type="protein sequence ID" value="CAH0107277.1"/>
    <property type="molecule type" value="Genomic_DNA"/>
</dbReference>
<organism evidence="6 7">
    <name type="scientific">Daphnia galeata</name>
    <dbReference type="NCBI Taxonomy" id="27404"/>
    <lineage>
        <taxon>Eukaryota</taxon>
        <taxon>Metazoa</taxon>
        <taxon>Ecdysozoa</taxon>
        <taxon>Arthropoda</taxon>
        <taxon>Crustacea</taxon>
        <taxon>Branchiopoda</taxon>
        <taxon>Diplostraca</taxon>
        <taxon>Cladocera</taxon>
        <taxon>Anomopoda</taxon>
        <taxon>Daphniidae</taxon>
        <taxon>Daphnia</taxon>
    </lineage>
</organism>
<name>A0A8J2RRP4_9CRUS</name>
<dbReference type="Pfam" id="PF03619">
    <property type="entry name" value="Solute_trans_a"/>
    <property type="match status" value="1"/>
</dbReference>
<sequence>MMEFYNQNFTNGILSVTQQRQALGGWVYLGCVGGVTSFSLLGLYLIYVCVHIKKNPSWTRRYQAWITSLPMAVSFLSLASYFVPRFAVTCETIKFLYMPFILMFFIEVTLIIGGGEKSILNYLVSGNVQFYLFNLPRCCKHDCCGIAVNKFRLRIAIALVYQAFISSLLLAIIMALLEDAEVLERDWKYYLLMFFIGLQKVQNFSIGILTYTNFISTVTGKTIDAGLSMCEAFIFGILLFAVFVANPDEKKKNTQPEIDRNLAAAEPENIPLTSRNESATDNYANQTCHNMMN</sequence>
<evidence type="ECO:0000313" key="6">
    <source>
        <dbReference type="EMBL" id="CAH0107277.1"/>
    </source>
</evidence>
<comment type="subcellular location">
    <subcellularLocation>
        <location evidence="1">Membrane</location>
        <topology evidence="1">Multi-pass membrane protein</topology>
    </subcellularLocation>
</comment>
<dbReference type="Proteomes" id="UP000789390">
    <property type="component" value="Unassembled WGS sequence"/>
</dbReference>
<keyword evidence="2 5" id="KW-0812">Transmembrane</keyword>
<feature type="transmembrane region" description="Helical" evidence="5">
    <location>
        <begin position="26"/>
        <end position="50"/>
    </location>
</feature>
<evidence type="ECO:0000313" key="7">
    <source>
        <dbReference type="Proteomes" id="UP000789390"/>
    </source>
</evidence>
<keyword evidence="4 5" id="KW-0472">Membrane</keyword>
<dbReference type="SMART" id="SM01417">
    <property type="entry name" value="Solute_trans_a"/>
    <property type="match status" value="1"/>
</dbReference>
<accession>A0A8J2RRP4</accession>
<feature type="transmembrane region" description="Helical" evidence="5">
    <location>
        <begin position="189"/>
        <end position="211"/>
    </location>
</feature>
<feature type="transmembrane region" description="Helical" evidence="5">
    <location>
        <begin position="155"/>
        <end position="177"/>
    </location>
</feature>
<evidence type="ECO:0000256" key="5">
    <source>
        <dbReference type="SAM" id="Phobius"/>
    </source>
</evidence>
<evidence type="ECO:0000256" key="4">
    <source>
        <dbReference type="ARBA" id="ARBA00023136"/>
    </source>
</evidence>
<evidence type="ECO:0000256" key="2">
    <source>
        <dbReference type="ARBA" id="ARBA00022692"/>
    </source>
</evidence>
<feature type="transmembrane region" description="Helical" evidence="5">
    <location>
        <begin position="95"/>
        <end position="113"/>
    </location>
</feature>
<dbReference type="GO" id="GO:0016020">
    <property type="term" value="C:membrane"/>
    <property type="evidence" value="ECO:0007669"/>
    <property type="project" value="UniProtKB-SubCell"/>
</dbReference>
<proteinExistence type="predicted"/>
<evidence type="ECO:0000256" key="3">
    <source>
        <dbReference type="ARBA" id="ARBA00022989"/>
    </source>
</evidence>
<dbReference type="InterPro" id="IPR005178">
    <property type="entry name" value="Ostalpha/TMEM184C"/>
</dbReference>
<protein>
    <submittedName>
        <fullName evidence="6">Uncharacterized protein</fullName>
    </submittedName>
</protein>
<keyword evidence="3 5" id="KW-1133">Transmembrane helix</keyword>
<feature type="transmembrane region" description="Helical" evidence="5">
    <location>
        <begin position="223"/>
        <end position="245"/>
    </location>
</feature>
<reference evidence="6" key="1">
    <citation type="submission" date="2021-11" db="EMBL/GenBank/DDBJ databases">
        <authorList>
            <person name="Schell T."/>
        </authorList>
    </citation>
    <scope>NUCLEOTIDE SEQUENCE</scope>
    <source>
        <strain evidence="6">M5</strain>
    </source>
</reference>
<comment type="caution">
    <text evidence="6">The sequence shown here is derived from an EMBL/GenBank/DDBJ whole genome shotgun (WGS) entry which is preliminary data.</text>
</comment>
<gene>
    <name evidence="6" type="ORF">DGAL_LOCUS10568</name>
</gene>
<dbReference type="AlphaFoldDB" id="A0A8J2RRP4"/>